<keyword evidence="2" id="KW-0812">Transmembrane</keyword>
<evidence type="ECO:0000256" key="1">
    <source>
        <dbReference type="SAM" id="MobiDB-lite"/>
    </source>
</evidence>
<evidence type="ECO:0000313" key="3">
    <source>
        <dbReference type="EMBL" id="OBA83250.1"/>
    </source>
</evidence>
<accession>A0A1A0MCU4</accession>
<dbReference type="AlphaFoldDB" id="A0A1A0MCU4"/>
<evidence type="ECO:0000256" key="2">
    <source>
        <dbReference type="SAM" id="Phobius"/>
    </source>
</evidence>
<dbReference type="Proteomes" id="UP000093962">
    <property type="component" value="Unassembled WGS sequence"/>
</dbReference>
<organism evidence="3 4">
    <name type="scientific">Mycolicibacterium mucogenicum</name>
    <name type="common">Mycobacterium mucogenicum</name>
    <dbReference type="NCBI Taxonomy" id="56689"/>
    <lineage>
        <taxon>Bacteria</taxon>
        <taxon>Bacillati</taxon>
        <taxon>Actinomycetota</taxon>
        <taxon>Actinomycetes</taxon>
        <taxon>Mycobacteriales</taxon>
        <taxon>Mycobacteriaceae</taxon>
        <taxon>Mycolicibacterium</taxon>
    </lineage>
</organism>
<feature type="compositionally biased region" description="Gly residues" evidence="1">
    <location>
        <begin position="154"/>
        <end position="164"/>
    </location>
</feature>
<name>A0A1A0MCU4_MYCMU</name>
<evidence type="ECO:0000313" key="4">
    <source>
        <dbReference type="Proteomes" id="UP000093962"/>
    </source>
</evidence>
<feature type="compositionally biased region" description="Pro residues" evidence="1">
    <location>
        <begin position="165"/>
        <end position="206"/>
    </location>
</feature>
<gene>
    <name evidence="3" type="ORF">A5642_26655</name>
</gene>
<comment type="caution">
    <text evidence="3">The sequence shown here is derived from an EMBL/GenBank/DDBJ whole genome shotgun (WGS) entry which is preliminary data.</text>
</comment>
<feature type="transmembrane region" description="Helical" evidence="2">
    <location>
        <begin position="125"/>
        <end position="148"/>
    </location>
</feature>
<protein>
    <submittedName>
        <fullName evidence="3">Uncharacterized protein</fullName>
    </submittedName>
</protein>
<keyword evidence="2" id="KW-0472">Membrane</keyword>
<reference evidence="3 4" key="1">
    <citation type="submission" date="2016-06" db="EMBL/GenBank/DDBJ databases">
        <authorList>
            <person name="Kjaerup R.B."/>
            <person name="Dalgaard T.S."/>
            <person name="Juul-Madsen H.R."/>
        </authorList>
    </citation>
    <scope>NUCLEOTIDE SEQUENCE [LARGE SCALE GENOMIC DNA]</scope>
    <source>
        <strain evidence="3 4">1199456.5</strain>
    </source>
</reference>
<sequence>MIGTLFGFGMLALVVVVFLGSKGEPGVGIRSGGVVTPTNGSYVVYLEKSQSNIRCTATTSDGTTQPLAPFTGAHAEKTFGGKNRFFIRRGKTYRAVGELPRDRGPVTVRCPGADHIRVSAPPNGWSWPIVVLLVLGVACLVVFIVVMVRRRGGQRGGGPSGGPGPTYPIPQPGYPGYPQPGHPRYPPPGYPNQGYPPNPGYPNHPR</sequence>
<feature type="region of interest" description="Disordered" evidence="1">
    <location>
        <begin position="152"/>
        <end position="206"/>
    </location>
</feature>
<dbReference type="EMBL" id="LZSF01000212">
    <property type="protein sequence ID" value="OBA83250.1"/>
    <property type="molecule type" value="Genomic_DNA"/>
</dbReference>
<keyword evidence="2" id="KW-1133">Transmembrane helix</keyword>
<proteinExistence type="predicted"/>